<dbReference type="InterPro" id="IPR032812">
    <property type="entry name" value="SbsA_Ig"/>
</dbReference>
<evidence type="ECO:0000313" key="3">
    <source>
        <dbReference type="EMBL" id="HHY28090.1"/>
    </source>
</evidence>
<protein>
    <recommendedName>
        <fullName evidence="2">SbsA Ig-like domain-containing protein</fullName>
    </recommendedName>
</protein>
<accession>A0A7C6Z671</accession>
<dbReference type="AlphaFoldDB" id="A0A7C6Z671"/>
<name>A0A7C6Z671_9FIRM</name>
<proteinExistence type="predicted"/>
<reference evidence="3 4" key="1">
    <citation type="journal article" date="2020" name="Biotechnol. Biofuels">
        <title>New insights from the biogas microbiome by comprehensive genome-resolved metagenomics of nearly 1600 species originating from multiple anaerobic digesters.</title>
        <authorList>
            <person name="Campanaro S."/>
            <person name="Treu L."/>
            <person name="Rodriguez-R L.M."/>
            <person name="Kovalovszki A."/>
            <person name="Ziels R.M."/>
            <person name="Maus I."/>
            <person name="Zhu X."/>
            <person name="Kougias P.G."/>
            <person name="Basile A."/>
            <person name="Luo G."/>
            <person name="Schluter A."/>
            <person name="Konstantinidis K.T."/>
            <person name="Angelidaki I."/>
        </authorList>
    </citation>
    <scope>NUCLEOTIDE SEQUENCE [LARGE SCALE GENOMIC DNA]</scope>
    <source>
        <strain evidence="3">AS05jafATM_4</strain>
    </source>
</reference>
<comment type="caution">
    <text evidence="3">The sequence shown here is derived from an EMBL/GenBank/DDBJ whole genome shotgun (WGS) entry which is preliminary data.</text>
</comment>
<feature type="domain" description="SbsA Ig-like" evidence="2">
    <location>
        <begin position="204"/>
        <end position="301"/>
    </location>
</feature>
<organism evidence="3 4">
    <name type="scientific">Desulfitobacterium dehalogenans</name>
    <dbReference type="NCBI Taxonomy" id="36854"/>
    <lineage>
        <taxon>Bacteria</taxon>
        <taxon>Bacillati</taxon>
        <taxon>Bacillota</taxon>
        <taxon>Clostridia</taxon>
        <taxon>Eubacteriales</taxon>
        <taxon>Desulfitobacteriaceae</taxon>
        <taxon>Desulfitobacterium</taxon>
    </lineage>
</organism>
<evidence type="ECO:0000256" key="1">
    <source>
        <dbReference type="ARBA" id="ARBA00022729"/>
    </source>
</evidence>
<dbReference type="EMBL" id="DUTF01000334">
    <property type="protein sequence ID" value="HHY28090.1"/>
    <property type="molecule type" value="Genomic_DNA"/>
</dbReference>
<dbReference type="InterPro" id="IPR014755">
    <property type="entry name" value="Cu-Rt/internalin_Ig-like"/>
</dbReference>
<evidence type="ECO:0000259" key="2">
    <source>
        <dbReference type="Pfam" id="PF13205"/>
    </source>
</evidence>
<dbReference type="InterPro" id="IPR006490">
    <property type="entry name" value="Maj_tail_phi13"/>
</dbReference>
<dbReference type="Gene3D" id="2.60.40.1220">
    <property type="match status" value="1"/>
</dbReference>
<gene>
    <name evidence="3" type="ORF">GX523_15345</name>
</gene>
<dbReference type="NCBIfam" id="TIGR01603">
    <property type="entry name" value="maj_tail_phi13"/>
    <property type="match status" value="1"/>
</dbReference>
<dbReference type="Pfam" id="PF13205">
    <property type="entry name" value="Big_5"/>
    <property type="match status" value="1"/>
</dbReference>
<dbReference type="Proteomes" id="UP000553059">
    <property type="component" value="Unassembled WGS sequence"/>
</dbReference>
<evidence type="ECO:0000313" key="4">
    <source>
        <dbReference type="Proteomes" id="UP000553059"/>
    </source>
</evidence>
<keyword evidence="1" id="KW-0732">Signal</keyword>
<sequence>MDRQYGEFVGVDKVYTAIITEDSEASYVTESNEYFAPTAEISAESEIENTPTYYDNVPGFNYVSEGVTTLTITFSGVPADKYAKYLGKHYDAATGRVYDTGEPVPPDVALAFRFNKGPADYRYYQYLKGNFSGGTEEASSKTNSVDIRTYQMTYTAVATTHKWSINGEEKPLKRILADTTDLAFVGGSAWFSQVQTPDTATPPTALTLSSSLPADEATGVNVSSSITLTFSNKIAKDTIVLIDSTDGEPVPAAKTWDVTGKILTLTPASNLEEGTKYIVLVSGVVDVFGQALTASGITFTTA</sequence>